<name>X1T8C1_9ZZZZ</name>
<organism evidence="1">
    <name type="scientific">marine sediment metagenome</name>
    <dbReference type="NCBI Taxonomy" id="412755"/>
    <lineage>
        <taxon>unclassified sequences</taxon>
        <taxon>metagenomes</taxon>
        <taxon>ecological metagenomes</taxon>
    </lineage>
</organism>
<accession>X1T8C1</accession>
<gene>
    <name evidence="1" type="ORF">S12H4_35872</name>
</gene>
<comment type="caution">
    <text evidence="1">The sequence shown here is derived from an EMBL/GenBank/DDBJ whole genome shotgun (WGS) entry which is preliminary data.</text>
</comment>
<dbReference type="InterPro" id="IPR053143">
    <property type="entry name" value="Arylsulfate_ST"/>
</dbReference>
<dbReference type="AlphaFoldDB" id="X1T8C1"/>
<dbReference type="EMBL" id="BARW01021345">
    <property type="protein sequence ID" value="GAJ01593.1"/>
    <property type="molecule type" value="Genomic_DNA"/>
</dbReference>
<dbReference type="GO" id="GO:0004062">
    <property type="term" value="F:aryl sulfotransferase activity"/>
    <property type="evidence" value="ECO:0007669"/>
    <property type="project" value="InterPro"/>
</dbReference>
<dbReference type="PANTHER" id="PTHR35340:SF5">
    <property type="entry name" value="ASST-DOMAIN-CONTAINING PROTEIN"/>
    <property type="match status" value="1"/>
</dbReference>
<dbReference type="SUPFAM" id="SSF50998">
    <property type="entry name" value="Quinoprotein alcohol dehydrogenase-like"/>
    <property type="match status" value="1"/>
</dbReference>
<reference evidence="1" key="1">
    <citation type="journal article" date="2014" name="Front. Microbiol.">
        <title>High frequency of phylogenetically diverse reductive dehalogenase-homologous genes in deep subseafloor sedimentary metagenomes.</title>
        <authorList>
            <person name="Kawai M."/>
            <person name="Futagami T."/>
            <person name="Toyoda A."/>
            <person name="Takaki Y."/>
            <person name="Nishi S."/>
            <person name="Hori S."/>
            <person name="Arai W."/>
            <person name="Tsubouchi T."/>
            <person name="Morono Y."/>
            <person name="Uchiyama I."/>
            <person name="Ito T."/>
            <person name="Fujiyama A."/>
            <person name="Inagaki F."/>
            <person name="Takami H."/>
        </authorList>
    </citation>
    <scope>NUCLEOTIDE SEQUENCE</scope>
    <source>
        <strain evidence="1">Expedition CK06-06</strain>
    </source>
</reference>
<dbReference type="InterPro" id="IPR010262">
    <property type="entry name" value="Arylsulfotransferase_bact"/>
</dbReference>
<dbReference type="Pfam" id="PF05935">
    <property type="entry name" value="Arylsulfotrans"/>
    <property type="match status" value="1"/>
</dbReference>
<dbReference type="PANTHER" id="PTHR35340">
    <property type="entry name" value="PQQ ENZYME REPEAT PROTEIN-RELATED"/>
    <property type="match status" value="1"/>
</dbReference>
<sequence>MNSTSSQLVSCYVPSKAYNGYTLFAAISGGGVWLVDMQGRFVHHWETAHPPGHHGVLLPNGILLYAGTPPDGPVEFGGRGGELLELDWDGNVIWKYEDPFMHHDFYRMPNGNTMTLRWVPTPDDIAARVKGGVPGTEREGGMWSDAFREITPEGKVVWEWLGYEHLDPEADAICPLCHRAEWTHANTCFVLPDGNILTSFIRQDTIAIIDKSTGGIKWRWGPGELAHPHDPICWRTGIFWFLIWVSSPVK</sequence>
<evidence type="ECO:0000313" key="1">
    <source>
        <dbReference type="EMBL" id="GAJ01593.1"/>
    </source>
</evidence>
<proteinExistence type="predicted"/>
<dbReference type="InterPro" id="IPR011047">
    <property type="entry name" value="Quinoprotein_ADH-like_sf"/>
</dbReference>
<protein>
    <submittedName>
        <fullName evidence="1">Uncharacterized protein</fullName>
    </submittedName>
</protein>